<evidence type="ECO:0000313" key="12">
    <source>
        <dbReference type="EMBL" id="KAH9630403.1"/>
    </source>
</evidence>
<dbReference type="GO" id="GO:0000981">
    <property type="term" value="F:DNA-binding transcription factor activity, RNA polymerase II-specific"/>
    <property type="evidence" value="ECO:0007669"/>
    <property type="project" value="InterPro"/>
</dbReference>
<comment type="function">
    <text evidence="1">Sequence-specific transcription factor which is part of a developmental regulatory system that provides cells with specific positional identities on the anterior-posterior axis.</text>
</comment>
<evidence type="ECO:0000256" key="4">
    <source>
        <dbReference type="ARBA" id="ARBA00022473"/>
    </source>
</evidence>
<evidence type="ECO:0000256" key="7">
    <source>
        <dbReference type="ARBA" id="ARBA00023242"/>
    </source>
</evidence>
<dbReference type="Pfam" id="PF00046">
    <property type="entry name" value="Homeodomain"/>
    <property type="match status" value="1"/>
</dbReference>
<keyword evidence="6 8" id="KW-0371">Homeobox</keyword>
<dbReference type="PROSITE" id="PS50071">
    <property type="entry name" value="HOMEOBOX_2"/>
    <property type="match status" value="1"/>
</dbReference>
<comment type="caution">
    <text evidence="12">The sequence shown here is derived from an EMBL/GenBank/DDBJ whole genome shotgun (WGS) entry which is preliminary data.</text>
</comment>
<dbReference type="InterPro" id="IPR017970">
    <property type="entry name" value="Homeobox_CS"/>
</dbReference>
<dbReference type="CDD" id="cd00086">
    <property type="entry name" value="homeodomain"/>
    <property type="match status" value="1"/>
</dbReference>
<keyword evidence="5 8" id="KW-0238">DNA-binding</keyword>
<comment type="similarity">
    <text evidence="3">Belongs to the Antp homeobox family.</text>
</comment>
<dbReference type="PANTHER" id="PTHR45664:SF11">
    <property type="entry name" value="HOMEOBOX PROTEIN HOX-B3"/>
    <property type="match status" value="1"/>
</dbReference>
<protein>
    <recommendedName>
        <fullName evidence="11">Homeobox domain-containing protein</fullName>
    </recommendedName>
</protein>
<evidence type="ECO:0000259" key="11">
    <source>
        <dbReference type="PROSITE" id="PS50071"/>
    </source>
</evidence>
<dbReference type="AlphaFoldDB" id="A0A922M579"/>
<dbReference type="Gene3D" id="1.10.10.60">
    <property type="entry name" value="Homeodomain-like"/>
    <property type="match status" value="1"/>
</dbReference>
<feature type="region of interest" description="Disordered" evidence="10">
    <location>
        <begin position="1"/>
        <end position="26"/>
    </location>
</feature>
<evidence type="ECO:0000256" key="10">
    <source>
        <dbReference type="SAM" id="MobiDB-lite"/>
    </source>
</evidence>
<organism evidence="12 13">
    <name type="scientific">Spodoptera exigua</name>
    <name type="common">Beet armyworm</name>
    <name type="synonym">Noctua fulgens</name>
    <dbReference type="NCBI Taxonomy" id="7107"/>
    <lineage>
        <taxon>Eukaryota</taxon>
        <taxon>Metazoa</taxon>
        <taxon>Ecdysozoa</taxon>
        <taxon>Arthropoda</taxon>
        <taxon>Hexapoda</taxon>
        <taxon>Insecta</taxon>
        <taxon>Pterygota</taxon>
        <taxon>Neoptera</taxon>
        <taxon>Endopterygota</taxon>
        <taxon>Lepidoptera</taxon>
        <taxon>Glossata</taxon>
        <taxon>Ditrysia</taxon>
        <taxon>Noctuoidea</taxon>
        <taxon>Noctuidae</taxon>
        <taxon>Amphipyrinae</taxon>
        <taxon>Spodoptera</taxon>
    </lineage>
</organism>
<dbReference type="SUPFAM" id="SSF46689">
    <property type="entry name" value="Homeodomain-like"/>
    <property type="match status" value="1"/>
</dbReference>
<dbReference type="GO" id="GO:0005634">
    <property type="term" value="C:nucleus"/>
    <property type="evidence" value="ECO:0007669"/>
    <property type="project" value="UniProtKB-SubCell"/>
</dbReference>
<dbReference type="InterPro" id="IPR009057">
    <property type="entry name" value="Homeodomain-like_sf"/>
</dbReference>
<dbReference type="PROSITE" id="PS00027">
    <property type="entry name" value="HOMEOBOX_1"/>
    <property type="match status" value="1"/>
</dbReference>
<keyword evidence="4" id="KW-0217">Developmental protein</keyword>
<keyword evidence="7 8" id="KW-0539">Nucleus</keyword>
<evidence type="ECO:0000256" key="9">
    <source>
        <dbReference type="RuleBase" id="RU000682"/>
    </source>
</evidence>
<proteinExistence type="inferred from homology"/>
<comment type="subcellular location">
    <subcellularLocation>
        <location evidence="2 8 9">Nucleus</location>
    </subcellularLocation>
</comment>
<dbReference type="GO" id="GO:0009952">
    <property type="term" value="P:anterior/posterior pattern specification"/>
    <property type="evidence" value="ECO:0007669"/>
    <property type="project" value="TreeGrafter"/>
</dbReference>
<feature type="DNA-binding region" description="Homeobox" evidence="8">
    <location>
        <begin position="60"/>
        <end position="119"/>
    </location>
</feature>
<evidence type="ECO:0000256" key="8">
    <source>
        <dbReference type="PROSITE-ProRule" id="PRU00108"/>
    </source>
</evidence>
<name>A0A922M579_SPOEX</name>
<sequence>MVNTSYEPQVQLEQGSAATAVPATQPQGEARQLLDYRSWLCMQPASWAKPQPSKPIPRKPKRVRTDFTTPQVNELETAYAKFRYLNQARRTQLANKLQLKEHTIKIWFQNRRMKEKRELAEAQESFGEVYEAVPQRILPCYPSVAQTYPAETVPFAQNSTQEQYDYSRYMHRDNVSPSNVQGSFEPHVLPHTQTVYPLIDSQEVTSLGSTKEEIVQNLFLIEQQYMARHTDPSPTEDEHSSPYFNPEQSCMYGDTTPFASIPEQQYPTHSELNAYPESEEDLSTAEQLIQNIPSNLMELPCDIYFEDVNIYYSNKWSSNSS</sequence>
<gene>
    <name evidence="12" type="ORF">HF086_016121</name>
</gene>
<dbReference type="GO" id="GO:0000978">
    <property type="term" value="F:RNA polymerase II cis-regulatory region sequence-specific DNA binding"/>
    <property type="evidence" value="ECO:0007669"/>
    <property type="project" value="TreeGrafter"/>
</dbReference>
<reference evidence="12" key="1">
    <citation type="journal article" date="2021" name="G3 (Bethesda)">
        <title>Genome and transcriptome analysis of the beet armyworm Spodoptera exigua reveals targets for pest control. .</title>
        <authorList>
            <person name="Simon S."/>
            <person name="Breeschoten T."/>
            <person name="Jansen H.J."/>
            <person name="Dirks R.P."/>
            <person name="Schranz M.E."/>
            <person name="Ros V.I.D."/>
        </authorList>
    </citation>
    <scope>NUCLEOTIDE SEQUENCE</scope>
    <source>
        <strain evidence="12">TB_SE_WUR_2020</strain>
    </source>
</reference>
<evidence type="ECO:0000313" key="13">
    <source>
        <dbReference type="Proteomes" id="UP000814243"/>
    </source>
</evidence>
<dbReference type="InterPro" id="IPR001356">
    <property type="entry name" value="HD"/>
</dbReference>
<dbReference type="PANTHER" id="PTHR45664">
    <property type="entry name" value="PROTEIN ZERKNUELLT 1-RELATED"/>
    <property type="match status" value="1"/>
</dbReference>
<evidence type="ECO:0000256" key="1">
    <source>
        <dbReference type="ARBA" id="ARBA00003263"/>
    </source>
</evidence>
<evidence type="ECO:0000256" key="6">
    <source>
        <dbReference type="ARBA" id="ARBA00023155"/>
    </source>
</evidence>
<dbReference type="EMBL" id="JACEFF010000825">
    <property type="protein sequence ID" value="KAH9630403.1"/>
    <property type="molecule type" value="Genomic_DNA"/>
</dbReference>
<dbReference type="Proteomes" id="UP000814243">
    <property type="component" value="Unassembled WGS sequence"/>
</dbReference>
<evidence type="ECO:0000256" key="2">
    <source>
        <dbReference type="ARBA" id="ARBA00004123"/>
    </source>
</evidence>
<dbReference type="SMART" id="SM00389">
    <property type="entry name" value="HOX"/>
    <property type="match status" value="1"/>
</dbReference>
<evidence type="ECO:0000256" key="3">
    <source>
        <dbReference type="ARBA" id="ARBA00009107"/>
    </source>
</evidence>
<feature type="domain" description="Homeobox" evidence="11">
    <location>
        <begin position="58"/>
        <end position="118"/>
    </location>
</feature>
<evidence type="ECO:0000256" key="5">
    <source>
        <dbReference type="ARBA" id="ARBA00023125"/>
    </source>
</evidence>
<accession>A0A922M579</accession>